<evidence type="ECO:0000313" key="1">
    <source>
        <dbReference type="EMBL" id="CAE6461038.1"/>
    </source>
</evidence>
<reference evidence="1" key="1">
    <citation type="submission" date="2021-01" db="EMBL/GenBank/DDBJ databases">
        <authorList>
            <person name="Kaushik A."/>
        </authorList>
    </citation>
    <scope>NUCLEOTIDE SEQUENCE</scope>
    <source>
        <strain evidence="1">AG4-R118</strain>
    </source>
</reference>
<organism evidence="1 2">
    <name type="scientific">Rhizoctonia solani</name>
    <dbReference type="NCBI Taxonomy" id="456999"/>
    <lineage>
        <taxon>Eukaryota</taxon>
        <taxon>Fungi</taxon>
        <taxon>Dikarya</taxon>
        <taxon>Basidiomycota</taxon>
        <taxon>Agaricomycotina</taxon>
        <taxon>Agaricomycetes</taxon>
        <taxon>Cantharellales</taxon>
        <taxon>Ceratobasidiaceae</taxon>
        <taxon>Rhizoctonia</taxon>
    </lineage>
</organism>
<proteinExistence type="predicted"/>
<dbReference type="AlphaFoldDB" id="A0A8H3GQI5"/>
<sequence>MDILFVRPGSRDDWDHRYVPVEDTNWVKRALECVFGSLDSPTSAAPPLILMVIGIIDGYLIKGSPNPAFIIAVDITGKFFLLSVMINLCGRNLVQEEFNLSAGAKPRPSLMRNQAGLSVNPISVMIQQEKFTEYELNEWPLTSNSAKADIGHERFEIYPEETATNHSGDETVVDLERGKQTNLIISEEQWLSNEQRLNRQT</sequence>
<gene>
    <name evidence="1" type="ORF">RDB_LOCUS89488</name>
</gene>
<protein>
    <submittedName>
        <fullName evidence="1">Uncharacterized protein</fullName>
    </submittedName>
</protein>
<dbReference type="Proteomes" id="UP000663888">
    <property type="component" value="Unassembled WGS sequence"/>
</dbReference>
<dbReference type="EMBL" id="CAJMWX010001052">
    <property type="protein sequence ID" value="CAE6461038.1"/>
    <property type="molecule type" value="Genomic_DNA"/>
</dbReference>
<evidence type="ECO:0000313" key="2">
    <source>
        <dbReference type="Proteomes" id="UP000663888"/>
    </source>
</evidence>
<accession>A0A8H3GQI5</accession>
<name>A0A8H3GQI5_9AGAM</name>
<comment type="caution">
    <text evidence="1">The sequence shown here is derived from an EMBL/GenBank/DDBJ whole genome shotgun (WGS) entry which is preliminary data.</text>
</comment>